<evidence type="ECO:0000313" key="3">
    <source>
        <dbReference type="Proteomes" id="UP001634007"/>
    </source>
</evidence>
<proteinExistence type="predicted"/>
<organism evidence="2 3">
    <name type="scientific">Eucalyptus globulus</name>
    <name type="common">Tasmanian blue gum</name>
    <dbReference type="NCBI Taxonomy" id="34317"/>
    <lineage>
        <taxon>Eukaryota</taxon>
        <taxon>Viridiplantae</taxon>
        <taxon>Streptophyta</taxon>
        <taxon>Embryophyta</taxon>
        <taxon>Tracheophyta</taxon>
        <taxon>Spermatophyta</taxon>
        <taxon>Magnoliopsida</taxon>
        <taxon>eudicotyledons</taxon>
        <taxon>Gunneridae</taxon>
        <taxon>Pentapetalae</taxon>
        <taxon>rosids</taxon>
        <taxon>malvids</taxon>
        <taxon>Myrtales</taxon>
        <taxon>Myrtaceae</taxon>
        <taxon>Myrtoideae</taxon>
        <taxon>Eucalypteae</taxon>
        <taxon>Eucalyptus</taxon>
    </lineage>
</organism>
<gene>
    <name evidence="2" type="ORF">ACJRO7_027411</name>
</gene>
<dbReference type="Proteomes" id="UP001634007">
    <property type="component" value="Unassembled WGS sequence"/>
</dbReference>
<evidence type="ECO:0000313" key="2">
    <source>
        <dbReference type="EMBL" id="KAL3730390.1"/>
    </source>
</evidence>
<reference evidence="2 3" key="1">
    <citation type="submission" date="2024-11" db="EMBL/GenBank/DDBJ databases">
        <title>Chromosome-level genome assembly of Eucalyptus globulus Labill. provides insights into its genome evolution.</title>
        <authorList>
            <person name="Li X."/>
        </authorList>
    </citation>
    <scope>NUCLEOTIDE SEQUENCE [LARGE SCALE GENOMIC DNA]</scope>
    <source>
        <strain evidence="2">CL2024</strain>
        <tissue evidence="2">Fresh tender leaves</tissue>
    </source>
</reference>
<sequence>MNLTHLTDARASKARLEKEREGEVIRREPALREGSEQGPKLWEQALLGEDPYDGVEGEDVGALQMFENSERDVRWVLADETGRHQIVLLGVEPEDPAVDLKEMRAGNAALQESGKIGSTHESSFCCCCCRVK</sequence>
<feature type="region of interest" description="Disordered" evidence="1">
    <location>
        <begin position="1"/>
        <end position="39"/>
    </location>
</feature>
<comment type="caution">
    <text evidence="2">The sequence shown here is derived from an EMBL/GenBank/DDBJ whole genome shotgun (WGS) entry which is preliminary data.</text>
</comment>
<protein>
    <submittedName>
        <fullName evidence="2">Uncharacterized protein</fullName>
    </submittedName>
</protein>
<feature type="compositionally biased region" description="Basic and acidic residues" evidence="1">
    <location>
        <begin position="7"/>
        <end position="35"/>
    </location>
</feature>
<dbReference type="AlphaFoldDB" id="A0ABD3JRY5"/>
<dbReference type="EMBL" id="JBJKBG010000007">
    <property type="protein sequence ID" value="KAL3730390.1"/>
    <property type="molecule type" value="Genomic_DNA"/>
</dbReference>
<keyword evidence="3" id="KW-1185">Reference proteome</keyword>
<name>A0ABD3JRY5_EUCGL</name>
<evidence type="ECO:0000256" key="1">
    <source>
        <dbReference type="SAM" id="MobiDB-lite"/>
    </source>
</evidence>
<accession>A0ABD3JRY5</accession>